<proteinExistence type="predicted"/>
<dbReference type="Proteomes" id="UP000325690">
    <property type="component" value="Unassembled WGS sequence"/>
</dbReference>
<accession>A0A5N5V699</accession>
<dbReference type="EMBL" id="ANBP01000008">
    <property type="protein sequence ID" value="KAB7757435.1"/>
    <property type="molecule type" value="Genomic_DNA"/>
</dbReference>
<sequence length="36" mass="3833">MIAIGFNRALTGVKIPLKSRCAYLFAGAGIRVILVV</sequence>
<gene>
    <name evidence="1" type="ORF">MPHL21000_07620</name>
</gene>
<organism evidence="1 2">
    <name type="scientific">Mycolicibacterium phlei DSM 43239 = CCUG 21000</name>
    <dbReference type="NCBI Taxonomy" id="1226750"/>
    <lineage>
        <taxon>Bacteria</taxon>
        <taxon>Bacillati</taxon>
        <taxon>Actinomycetota</taxon>
        <taxon>Actinomycetes</taxon>
        <taxon>Mycobacteriales</taxon>
        <taxon>Mycobacteriaceae</taxon>
        <taxon>Mycolicibacterium</taxon>
    </lineage>
</organism>
<dbReference type="AlphaFoldDB" id="A0A5N5V699"/>
<protein>
    <submittedName>
        <fullName evidence="1">Uncharacterized protein</fullName>
    </submittedName>
</protein>
<reference evidence="1 2" key="1">
    <citation type="submission" date="2012-10" db="EMBL/GenBank/DDBJ databases">
        <title>The draft sequence of the Mycobacterium pheli genome.</title>
        <authorList>
            <person name="Pettersson B.M.F."/>
            <person name="Das S."/>
            <person name="Dasgupta S."/>
            <person name="Bhattacharya A."/>
            <person name="Kirsebom L.A."/>
        </authorList>
    </citation>
    <scope>NUCLEOTIDE SEQUENCE [LARGE SCALE GENOMIC DNA]</scope>
    <source>
        <strain evidence="1 2">CCUG 21000</strain>
    </source>
</reference>
<name>A0A5N5V699_MYCPH</name>
<evidence type="ECO:0000313" key="2">
    <source>
        <dbReference type="Proteomes" id="UP000325690"/>
    </source>
</evidence>
<evidence type="ECO:0000313" key="1">
    <source>
        <dbReference type="EMBL" id="KAB7757435.1"/>
    </source>
</evidence>
<comment type="caution">
    <text evidence="1">The sequence shown here is derived from an EMBL/GenBank/DDBJ whole genome shotgun (WGS) entry which is preliminary data.</text>
</comment>
<keyword evidence="2" id="KW-1185">Reference proteome</keyword>